<dbReference type="PROSITE" id="PS50090">
    <property type="entry name" value="MYB_LIKE"/>
    <property type="match status" value="1"/>
</dbReference>
<evidence type="ECO:0000313" key="10">
    <source>
        <dbReference type="Proteomes" id="UP001454036"/>
    </source>
</evidence>
<keyword evidence="10" id="KW-1185">Reference proteome</keyword>
<dbReference type="CDD" id="cd00167">
    <property type="entry name" value="SANT"/>
    <property type="match status" value="1"/>
</dbReference>
<dbReference type="GO" id="GO:0019185">
    <property type="term" value="C:snRNA-activating protein complex"/>
    <property type="evidence" value="ECO:0007669"/>
    <property type="project" value="TreeGrafter"/>
</dbReference>
<evidence type="ECO:0000256" key="3">
    <source>
        <dbReference type="ARBA" id="ARBA00023015"/>
    </source>
</evidence>
<dbReference type="InterPro" id="IPR051575">
    <property type="entry name" value="Myb-like_DNA-bd"/>
</dbReference>
<gene>
    <name evidence="9" type="ORF">LIER_08554</name>
</gene>
<dbReference type="Gene3D" id="1.10.10.60">
    <property type="entry name" value="Homeodomain-like"/>
    <property type="match status" value="1"/>
</dbReference>
<dbReference type="EMBL" id="BAABME010001390">
    <property type="protein sequence ID" value="GAA0149356.1"/>
    <property type="molecule type" value="Genomic_DNA"/>
</dbReference>
<evidence type="ECO:0000313" key="9">
    <source>
        <dbReference type="EMBL" id="GAA0149356.1"/>
    </source>
</evidence>
<keyword evidence="2" id="KW-0677">Repeat</keyword>
<dbReference type="FunFam" id="1.10.10.60:FF:000010">
    <property type="entry name" value="Transcriptional activator Myb isoform A"/>
    <property type="match status" value="1"/>
</dbReference>
<dbReference type="PANTHER" id="PTHR46621:SF1">
    <property type="entry name" value="SNRNA-ACTIVATING PROTEIN COMPLEX SUBUNIT 4"/>
    <property type="match status" value="1"/>
</dbReference>
<dbReference type="GO" id="GO:0005634">
    <property type="term" value="C:nucleus"/>
    <property type="evidence" value="ECO:0007669"/>
    <property type="project" value="UniProtKB-SubCell"/>
</dbReference>
<dbReference type="SUPFAM" id="SSF46689">
    <property type="entry name" value="Homeodomain-like"/>
    <property type="match status" value="1"/>
</dbReference>
<evidence type="ECO:0000259" key="8">
    <source>
        <dbReference type="PROSITE" id="PS51294"/>
    </source>
</evidence>
<dbReference type="PANTHER" id="PTHR46621">
    <property type="entry name" value="SNRNA-ACTIVATING PROTEIN COMPLEX SUBUNIT 4"/>
    <property type="match status" value="1"/>
</dbReference>
<organism evidence="9 10">
    <name type="scientific">Lithospermum erythrorhizon</name>
    <name type="common">Purple gromwell</name>
    <name type="synonym">Lithospermum officinale var. erythrorhizon</name>
    <dbReference type="NCBI Taxonomy" id="34254"/>
    <lineage>
        <taxon>Eukaryota</taxon>
        <taxon>Viridiplantae</taxon>
        <taxon>Streptophyta</taxon>
        <taxon>Embryophyta</taxon>
        <taxon>Tracheophyta</taxon>
        <taxon>Spermatophyta</taxon>
        <taxon>Magnoliopsida</taxon>
        <taxon>eudicotyledons</taxon>
        <taxon>Gunneridae</taxon>
        <taxon>Pentapetalae</taxon>
        <taxon>asterids</taxon>
        <taxon>lamiids</taxon>
        <taxon>Boraginales</taxon>
        <taxon>Boraginaceae</taxon>
        <taxon>Boraginoideae</taxon>
        <taxon>Lithospermeae</taxon>
        <taxon>Lithospermum</taxon>
    </lineage>
</organism>
<feature type="domain" description="Myb-like" evidence="7">
    <location>
        <begin position="142"/>
        <end position="189"/>
    </location>
</feature>
<keyword evidence="6" id="KW-0539">Nucleus</keyword>
<keyword evidence="3" id="KW-0805">Transcription regulation</keyword>
<protein>
    <submittedName>
        <fullName evidence="9">Uncharacterized protein</fullName>
    </submittedName>
</protein>
<reference evidence="9 10" key="1">
    <citation type="submission" date="2024-01" db="EMBL/GenBank/DDBJ databases">
        <title>The complete chloroplast genome sequence of Lithospermum erythrorhizon: insights into the phylogenetic relationship among Boraginaceae species and the maternal lineages of purple gromwells.</title>
        <authorList>
            <person name="Okada T."/>
            <person name="Watanabe K."/>
        </authorList>
    </citation>
    <scope>NUCLEOTIDE SEQUENCE [LARGE SCALE GENOMIC DNA]</scope>
</reference>
<dbReference type="GO" id="GO:0000978">
    <property type="term" value="F:RNA polymerase II cis-regulatory region sequence-specific DNA binding"/>
    <property type="evidence" value="ECO:0007669"/>
    <property type="project" value="TreeGrafter"/>
</dbReference>
<dbReference type="GO" id="GO:0042795">
    <property type="term" value="P:snRNA transcription by RNA polymerase II"/>
    <property type="evidence" value="ECO:0007669"/>
    <property type="project" value="TreeGrafter"/>
</dbReference>
<evidence type="ECO:0000259" key="7">
    <source>
        <dbReference type="PROSITE" id="PS50090"/>
    </source>
</evidence>
<proteinExistence type="predicted"/>
<name>A0AAV3PDK6_LITER</name>
<dbReference type="InterPro" id="IPR001005">
    <property type="entry name" value="SANT/Myb"/>
</dbReference>
<evidence type="ECO:0000256" key="6">
    <source>
        <dbReference type="ARBA" id="ARBA00023242"/>
    </source>
</evidence>
<sequence length="215" mass="24317">MNNNKFSCDDQTTPHCITNGETQFQIDQFSSSDKGGGHGDISYDNYLNNSPIKSSIFEPNPPQTFTEGVQNCNPICCPQTTSTSITNTLTISHAHRQPSSGSDELQPTKEPVGCDEQINFTEDLQENGDLSDNESENICLIKGHWTFEEDRRLTKLVEEFGDKNWQKISKGMFGTRLGKQCRERWVNHLCSDIKASHPWLPNKTFSIMYEASLHH</sequence>
<feature type="domain" description="HTH myb-type" evidence="8">
    <location>
        <begin position="140"/>
        <end position="193"/>
    </location>
</feature>
<evidence type="ECO:0000256" key="1">
    <source>
        <dbReference type="ARBA" id="ARBA00004123"/>
    </source>
</evidence>
<evidence type="ECO:0000256" key="4">
    <source>
        <dbReference type="ARBA" id="ARBA00023125"/>
    </source>
</evidence>
<dbReference type="SMART" id="SM00717">
    <property type="entry name" value="SANT"/>
    <property type="match status" value="1"/>
</dbReference>
<dbReference type="PROSITE" id="PS51294">
    <property type="entry name" value="HTH_MYB"/>
    <property type="match status" value="1"/>
</dbReference>
<evidence type="ECO:0000256" key="2">
    <source>
        <dbReference type="ARBA" id="ARBA00022737"/>
    </source>
</evidence>
<dbReference type="AlphaFoldDB" id="A0AAV3PDK6"/>
<evidence type="ECO:0000256" key="5">
    <source>
        <dbReference type="ARBA" id="ARBA00023163"/>
    </source>
</evidence>
<dbReference type="GO" id="GO:0042796">
    <property type="term" value="P:snRNA transcription by RNA polymerase III"/>
    <property type="evidence" value="ECO:0007669"/>
    <property type="project" value="TreeGrafter"/>
</dbReference>
<dbReference type="GO" id="GO:0001006">
    <property type="term" value="F:RNA polymerase III type 3 promoter sequence-specific DNA binding"/>
    <property type="evidence" value="ECO:0007669"/>
    <property type="project" value="TreeGrafter"/>
</dbReference>
<accession>A0AAV3PDK6</accession>
<comment type="subcellular location">
    <subcellularLocation>
        <location evidence="1">Nucleus</location>
    </subcellularLocation>
</comment>
<dbReference type="Pfam" id="PF00249">
    <property type="entry name" value="Myb_DNA-binding"/>
    <property type="match status" value="1"/>
</dbReference>
<comment type="caution">
    <text evidence="9">The sequence shown here is derived from an EMBL/GenBank/DDBJ whole genome shotgun (WGS) entry which is preliminary data.</text>
</comment>
<keyword evidence="5" id="KW-0804">Transcription</keyword>
<dbReference type="Proteomes" id="UP001454036">
    <property type="component" value="Unassembled WGS sequence"/>
</dbReference>
<dbReference type="InterPro" id="IPR017930">
    <property type="entry name" value="Myb_dom"/>
</dbReference>
<keyword evidence="4" id="KW-0238">DNA-binding</keyword>
<dbReference type="InterPro" id="IPR009057">
    <property type="entry name" value="Homeodomain-like_sf"/>
</dbReference>